<feature type="compositionally biased region" description="Basic and acidic residues" evidence="1">
    <location>
        <begin position="159"/>
        <end position="176"/>
    </location>
</feature>
<keyword evidence="4" id="KW-1185">Reference proteome</keyword>
<feature type="region of interest" description="Disordered" evidence="1">
    <location>
        <begin position="81"/>
        <end position="111"/>
    </location>
</feature>
<feature type="region of interest" description="Disordered" evidence="1">
    <location>
        <begin position="144"/>
        <end position="207"/>
    </location>
</feature>
<dbReference type="EMBL" id="CABIJS010000288">
    <property type="protein sequence ID" value="VUZ48294.1"/>
    <property type="molecule type" value="Genomic_DNA"/>
</dbReference>
<dbReference type="AlphaFoldDB" id="A0A564YP21"/>
<feature type="region of interest" description="Disordered" evidence="1">
    <location>
        <begin position="308"/>
        <end position="359"/>
    </location>
</feature>
<dbReference type="PROSITE" id="PS01159">
    <property type="entry name" value="WW_DOMAIN_1"/>
    <property type="match status" value="1"/>
</dbReference>
<proteinExistence type="predicted"/>
<evidence type="ECO:0000256" key="1">
    <source>
        <dbReference type="SAM" id="MobiDB-lite"/>
    </source>
</evidence>
<gene>
    <name evidence="3" type="ORF">WMSIL1_LOCUS7735</name>
</gene>
<dbReference type="Proteomes" id="UP000321570">
    <property type="component" value="Unassembled WGS sequence"/>
</dbReference>
<dbReference type="PROSITE" id="PS50020">
    <property type="entry name" value="WW_DOMAIN_2"/>
    <property type="match status" value="1"/>
</dbReference>
<feature type="compositionally biased region" description="Low complexity" evidence="1">
    <location>
        <begin position="144"/>
        <end position="154"/>
    </location>
</feature>
<dbReference type="PANTHER" id="PTHR46697">
    <property type="entry name" value="FORMIN-BINDING PROTEIN 4"/>
    <property type="match status" value="1"/>
</dbReference>
<dbReference type="InterPro" id="IPR036020">
    <property type="entry name" value="WW_dom_sf"/>
</dbReference>
<reference evidence="3 4" key="1">
    <citation type="submission" date="2019-07" db="EMBL/GenBank/DDBJ databases">
        <authorList>
            <person name="Jastrzebski P J."/>
            <person name="Paukszto L."/>
            <person name="Jastrzebski P J."/>
        </authorList>
    </citation>
    <scope>NUCLEOTIDE SEQUENCE [LARGE SCALE GENOMIC DNA]</scope>
    <source>
        <strain evidence="3 4">WMS-il1</strain>
    </source>
</reference>
<dbReference type="Pfam" id="PF00397">
    <property type="entry name" value="WW"/>
    <property type="match status" value="1"/>
</dbReference>
<feature type="domain" description="WW" evidence="2">
    <location>
        <begin position="35"/>
        <end position="63"/>
    </location>
</feature>
<accession>A0A564YP21</accession>
<dbReference type="SUPFAM" id="SSF51045">
    <property type="entry name" value="WW domain"/>
    <property type="match status" value="1"/>
</dbReference>
<dbReference type="Gene3D" id="2.20.70.10">
    <property type="match status" value="1"/>
</dbReference>
<dbReference type="InterPro" id="IPR053076">
    <property type="entry name" value="WW_domain_protein"/>
</dbReference>
<dbReference type="InterPro" id="IPR001202">
    <property type="entry name" value="WW_dom"/>
</dbReference>
<organism evidence="3 4">
    <name type="scientific">Hymenolepis diminuta</name>
    <name type="common">Rat tapeworm</name>
    <dbReference type="NCBI Taxonomy" id="6216"/>
    <lineage>
        <taxon>Eukaryota</taxon>
        <taxon>Metazoa</taxon>
        <taxon>Spiralia</taxon>
        <taxon>Lophotrochozoa</taxon>
        <taxon>Platyhelminthes</taxon>
        <taxon>Cestoda</taxon>
        <taxon>Eucestoda</taxon>
        <taxon>Cyclophyllidea</taxon>
        <taxon>Hymenolepididae</taxon>
        <taxon>Hymenolepis</taxon>
    </lineage>
</organism>
<evidence type="ECO:0000259" key="2">
    <source>
        <dbReference type="PROSITE" id="PS50020"/>
    </source>
</evidence>
<evidence type="ECO:0000313" key="3">
    <source>
        <dbReference type="EMBL" id="VUZ48294.1"/>
    </source>
</evidence>
<dbReference type="SMART" id="SM00456">
    <property type="entry name" value="WW"/>
    <property type="match status" value="1"/>
</dbReference>
<evidence type="ECO:0000313" key="4">
    <source>
        <dbReference type="Proteomes" id="UP000321570"/>
    </source>
</evidence>
<sequence length="359" mass="41624">MMSERLNNEIETFFAEVEAMKSSHNVNDNVPKTNWIVQVDPKTNIPYYCNYVTKETTWNIPEEYQDYLTKYEHYLKEQYEGTTKPQEIGERSRPPVPQQIFPEGNARKRRRIKRAFMRSNEDKEKDPTKIGPIEFLSEYVAYSSPSSSSRSVSESESEEQQKPSIHEDPVNEKMDTEQSEIEAFIGPRLPSPKPVGSDSFPEFVSPNKLTIPSPKLDSISRSTLLETSQILIEKFTAIDTQQDKFSPLQVAYVQFATRYEDWKYGYLPNERYFEKLQEVKDFLLQYERTSLPQGSTWDRENKRYISRSVEQDQNGPEVLHDQTDVNKQEKNTGSQESGEIVGETKSDMNGGHYLSNSSK</sequence>
<dbReference type="PANTHER" id="PTHR46697:SF1">
    <property type="entry name" value="FORMIN-BINDING PROTEIN 4"/>
    <property type="match status" value="1"/>
</dbReference>
<feature type="compositionally biased region" description="Basic and acidic residues" evidence="1">
    <location>
        <begin position="318"/>
        <end position="330"/>
    </location>
</feature>
<protein>
    <recommendedName>
        <fullName evidence="2">WW domain-containing protein</fullName>
    </recommendedName>
</protein>
<name>A0A564YP21_HYMDI</name>